<dbReference type="CDD" id="cd18186">
    <property type="entry name" value="BTB_POZ_ZBTB_KLHL-like"/>
    <property type="match status" value="1"/>
</dbReference>
<dbReference type="PANTHER" id="PTHR22744">
    <property type="entry name" value="HELIX LOOP HELIX PROTEIN 21-RELATED"/>
    <property type="match status" value="1"/>
</dbReference>
<dbReference type="EnsemblMetazoa" id="CJA09698.1">
    <property type="protein sequence ID" value="CJA09698.1"/>
    <property type="gene ID" value="WBGene00128902"/>
</dbReference>
<dbReference type="AlphaFoldDB" id="A0A8R1DQU6"/>
<dbReference type="SMART" id="SM00225">
    <property type="entry name" value="BTB"/>
    <property type="match status" value="1"/>
</dbReference>
<dbReference type="Proteomes" id="UP000005237">
    <property type="component" value="Unassembled WGS sequence"/>
</dbReference>
<keyword evidence="3" id="KW-1185">Reference proteome</keyword>
<dbReference type="Gene3D" id="3.30.710.10">
    <property type="entry name" value="Potassium Channel Kv1.1, Chain A"/>
    <property type="match status" value="1"/>
</dbReference>
<dbReference type="Pfam" id="PF00651">
    <property type="entry name" value="BTB"/>
    <property type="match status" value="1"/>
</dbReference>
<reference evidence="2" key="2">
    <citation type="submission" date="2022-06" db="UniProtKB">
        <authorList>
            <consortium name="EnsemblMetazoa"/>
        </authorList>
    </citation>
    <scope>IDENTIFICATION</scope>
    <source>
        <strain evidence="2">DF5081</strain>
    </source>
</reference>
<feature type="domain" description="BTB" evidence="1">
    <location>
        <begin position="123"/>
        <end position="190"/>
    </location>
</feature>
<evidence type="ECO:0000313" key="3">
    <source>
        <dbReference type="Proteomes" id="UP000005237"/>
    </source>
</evidence>
<sequence length="283" mass="32818">MAPWKIVYRDNEFFKVPNRNSVSRKGSIQGLEWIWTVTREHEDYVSMFWNFQWPTLRASGVTGFEGTVSTREYIERKFESSIVMKEILLKKNDGCSFDLILRPILNVLDDARIESIFSSSKFTDVVLLVQGKKMNVNKGFLSFHSPFFHALFSSNFKENSMNEIPIVDVGYKEFAELLSSIYPNAIPPTSENVVNLMKLADRFQMEAVTNICESIVLHHPRINFVKKLAIADKYNLESLMEFCIKMFETAPDPLKMLRDPEIKNMTPGLKSKLFDKFLEITRE</sequence>
<evidence type="ECO:0000259" key="1">
    <source>
        <dbReference type="PROSITE" id="PS50097"/>
    </source>
</evidence>
<dbReference type="PANTHER" id="PTHR22744:SF14">
    <property type="entry name" value="BTB DOMAIN-CONTAINING PROTEIN-RELATED"/>
    <property type="match status" value="1"/>
</dbReference>
<dbReference type="InterPro" id="IPR011333">
    <property type="entry name" value="SKP1/BTB/POZ_sf"/>
</dbReference>
<proteinExistence type="predicted"/>
<dbReference type="SUPFAM" id="SSF54695">
    <property type="entry name" value="POZ domain"/>
    <property type="match status" value="1"/>
</dbReference>
<organism evidence="2 3">
    <name type="scientific">Caenorhabditis japonica</name>
    <dbReference type="NCBI Taxonomy" id="281687"/>
    <lineage>
        <taxon>Eukaryota</taxon>
        <taxon>Metazoa</taxon>
        <taxon>Ecdysozoa</taxon>
        <taxon>Nematoda</taxon>
        <taxon>Chromadorea</taxon>
        <taxon>Rhabditida</taxon>
        <taxon>Rhabditina</taxon>
        <taxon>Rhabditomorpha</taxon>
        <taxon>Rhabditoidea</taxon>
        <taxon>Rhabditidae</taxon>
        <taxon>Peloderinae</taxon>
        <taxon>Caenorhabditis</taxon>
    </lineage>
</organism>
<protein>
    <submittedName>
        <fullName evidence="2">BTB domain-containing protein</fullName>
    </submittedName>
</protein>
<dbReference type="PROSITE" id="PS50097">
    <property type="entry name" value="BTB"/>
    <property type="match status" value="1"/>
</dbReference>
<dbReference type="InterPro" id="IPR000210">
    <property type="entry name" value="BTB/POZ_dom"/>
</dbReference>
<accession>A0A8R1DQU6</accession>
<reference evidence="3" key="1">
    <citation type="submission" date="2010-08" db="EMBL/GenBank/DDBJ databases">
        <authorList>
            <consortium name="Caenorhabditis japonica Sequencing Consortium"/>
            <person name="Wilson R.K."/>
        </authorList>
    </citation>
    <scope>NUCLEOTIDE SEQUENCE [LARGE SCALE GENOMIC DNA]</scope>
    <source>
        <strain evidence="3">DF5081</strain>
    </source>
</reference>
<evidence type="ECO:0000313" key="2">
    <source>
        <dbReference type="EnsemblMetazoa" id="CJA09698.1"/>
    </source>
</evidence>
<name>A0A8R1DQU6_CAEJA</name>